<evidence type="ECO:0000256" key="8">
    <source>
        <dbReference type="ARBA" id="ARBA00022833"/>
    </source>
</evidence>
<dbReference type="PROSITE" id="PS51068">
    <property type="entry name" value="FPG_CAT"/>
    <property type="match status" value="1"/>
</dbReference>
<evidence type="ECO:0000256" key="12">
    <source>
        <dbReference type="ARBA" id="ARBA00023268"/>
    </source>
</evidence>
<evidence type="ECO:0000313" key="19">
    <source>
        <dbReference type="Proteomes" id="UP000001844"/>
    </source>
</evidence>
<dbReference type="GO" id="GO:0003684">
    <property type="term" value="F:damaged DNA binding"/>
    <property type="evidence" value="ECO:0007669"/>
    <property type="project" value="InterPro"/>
</dbReference>
<dbReference type="AlphaFoldDB" id="D5BW88"/>
<comment type="catalytic activity">
    <reaction evidence="1 15">
        <text>Hydrolysis of DNA containing ring-opened 7-methylguanine residues, releasing 2,6-diamino-4-hydroxy-5-(N-methyl)formamidopyrimidine.</text>
        <dbReference type="EC" id="3.2.2.23"/>
    </reaction>
</comment>
<dbReference type="Pfam" id="PF01149">
    <property type="entry name" value="Fapy_DNA_glyco"/>
    <property type="match status" value="1"/>
</dbReference>
<feature type="binding site" evidence="15">
    <location>
        <position position="91"/>
    </location>
    <ligand>
        <name>DNA</name>
        <dbReference type="ChEBI" id="CHEBI:16991"/>
    </ligand>
</feature>
<dbReference type="GO" id="GO:0034039">
    <property type="term" value="F:8-oxo-7,8-dihydroguanine DNA N-glycosylase activity"/>
    <property type="evidence" value="ECO:0007669"/>
    <property type="project" value="TreeGrafter"/>
</dbReference>
<keyword evidence="13 15" id="KW-0326">Glycosidase</keyword>
<evidence type="ECO:0000256" key="4">
    <source>
        <dbReference type="ARBA" id="ARBA00022723"/>
    </source>
</evidence>
<dbReference type="Gene3D" id="1.10.8.50">
    <property type="match status" value="1"/>
</dbReference>
<dbReference type="KEGG" id="nhl:Nhal_0554"/>
<dbReference type="SMART" id="SM00898">
    <property type="entry name" value="Fapy_DNA_glyco"/>
    <property type="match status" value="1"/>
</dbReference>
<dbReference type="EC" id="4.2.99.18" evidence="15"/>
<feature type="active site" description="Schiff-base intermediate with DNA" evidence="15">
    <location>
        <position position="2"/>
    </location>
</feature>
<feature type="domain" description="FPG-type" evidence="16">
    <location>
        <begin position="237"/>
        <end position="271"/>
    </location>
</feature>
<dbReference type="InterPro" id="IPR020629">
    <property type="entry name" value="FPG_Glyclase"/>
</dbReference>
<dbReference type="GO" id="GO:0008270">
    <property type="term" value="F:zinc ion binding"/>
    <property type="evidence" value="ECO:0007669"/>
    <property type="project" value="UniProtKB-UniRule"/>
</dbReference>
<dbReference type="InterPro" id="IPR015886">
    <property type="entry name" value="H2TH_FPG"/>
</dbReference>
<keyword evidence="12 15" id="KW-0511">Multifunctional enzyme</keyword>
<evidence type="ECO:0000256" key="11">
    <source>
        <dbReference type="ARBA" id="ARBA00023239"/>
    </source>
</evidence>
<dbReference type="PROSITE" id="PS51066">
    <property type="entry name" value="ZF_FPG_2"/>
    <property type="match status" value="1"/>
</dbReference>
<comment type="function">
    <text evidence="15">Involved in base excision repair of DNA damaged by oxidation or by mutagenic agents. Acts as DNA glycosylase that recognizes and removes damaged bases. Has a preference for oxidized purines, such as 7,8-dihydro-8-oxoguanine (8-oxoG). Has AP (apurinic/apyrimidinic) lyase activity and introduces nicks in the DNA strand. Cleaves the DNA backbone by beta-delta elimination to generate a single-strand break at the site of the removed base with both 3'- and 5'-phosphates.</text>
</comment>
<evidence type="ECO:0000313" key="18">
    <source>
        <dbReference type="EMBL" id="ADE13738.1"/>
    </source>
</evidence>
<evidence type="ECO:0000259" key="16">
    <source>
        <dbReference type="PROSITE" id="PS51066"/>
    </source>
</evidence>
<dbReference type="GO" id="GO:0140078">
    <property type="term" value="F:class I DNA-(apurinic or apyrimidinic site) endonuclease activity"/>
    <property type="evidence" value="ECO:0007669"/>
    <property type="project" value="UniProtKB-EC"/>
</dbReference>
<feature type="binding site" evidence="15">
    <location>
        <position position="152"/>
    </location>
    <ligand>
        <name>DNA</name>
        <dbReference type="ChEBI" id="CHEBI:16991"/>
    </ligand>
</feature>
<keyword evidence="8 15" id="KW-0862">Zinc</keyword>
<dbReference type="NCBIfam" id="TIGR00577">
    <property type="entry name" value="fpg"/>
    <property type="match status" value="1"/>
</dbReference>
<sequence>MPELPEVETVRCGIEPHLVGCQVRTVIVREPRLRWPVPLSLSENLTGQSFLTVQRRGKYLLLNCPRGTVLLHLGMSGSLRLVPSNLPPKKHDHLDIVLSNGRCLRFNDPRRFGSVLWTQENPWRHPLLKTLGPEPLDPLFDGPYLFKRSRHRQAPVKVFIMNPRVVVGIGNIYASEALFQAGIHPRRAAGRISLARYQRLAEAIKTVLYQAIQAGGTTLRDFVASDGKPGYFSHQLQIYGRTAHPCPTCGNPIHLDHIGQRASYYCTQCQH</sequence>
<dbReference type="SUPFAM" id="SSF81624">
    <property type="entry name" value="N-terminal domain of MutM-like DNA repair proteins"/>
    <property type="match status" value="1"/>
</dbReference>
<dbReference type="CDD" id="cd08966">
    <property type="entry name" value="EcFpg-like_N"/>
    <property type="match status" value="1"/>
</dbReference>
<dbReference type="InterPro" id="IPR010979">
    <property type="entry name" value="Ribosomal_uS13-like_H2TH"/>
</dbReference>
<dbReference type="OrthoDB" id="9800855at2"/>
<dbReference type="Pfam" id="PF06831">
    <property type="entry name" value="H2TH"/>
    <property type="match status" value="1"/>
</dbReference>
<dbReference type="STRING" id="472759.Nhal_0554"/>
<evidence type="ECO:0000256" key="9">
    <source>
        <dbReference type="ARBA" id="ARBA00023125"/>
    </source>
</evidence>
<organism evidence="18 19">
    <name type="scientific">Nitrosococcus halophilus (strain Nc4)</name>
    <dbReference type="NCBI Taxonomy" id="472759"/>
    <lineage>
        <taxon>Bacteria</taxon>
        <taxon>Pseudomonadati</taxon>
        <taxon>Pseudomonadota</taxon>
        <taxon>Gammaproteobacteria</taxon>
        <taxon>Chromatiales</taxon>
        <taxon>Chromatiaceae</taxon>
        <taxon>Nitrosococcus</taxon>
    </lineage>
</organism>
<feature type="active site" description="Proton donor" evidence="15">
    <location>
        <position position="3"/>
    </location>
</feature>
<dbReference type="FunFam" id="1.10.8.50:FF:000003">
    <property type="entry name" value="Formamidopyrimidine-DNA glycosylase"/>
    <property type="match status" value="1"/>
</dbReference>
<evidence type="ECO:0000256" key="3">
    <source>
        <dbReference type="ARBA" id="ARBA00011245"/>
    </source>
</evidence>
<feature type="active site" description="Proton donor; for delta-elimination activity" evidence="15">
    <location>
        <position position="261"/>
    </location>
</feature>
<keyword evidence="19" id="KW-1185">Reference proteome</keyword>
<keyword evidence="10 15" id="KW-0234">DNA repair</keyword>
<keyword evidence="11 15" id="KW-0456">Lyase</keyword>
<feature type="binding site" evidence="15">
    <location>
        <position position="110"/>
    </location>
    <ligand>
        <name>DNA</name>
        <dbReference type="ChEBI" id="CHEBI:16991"/>
    </ligand>
</feature>
<comment type="cofactor">
    <cofactor evidence="15">
        <name>Zn(2+)</name>
        <dbReference type="ChEBI" id="CHEBI:29105"/>
    </cofactor>
    <text evidence="15">Binds 1 zinc ion per subunit.</text>
</comment>
<dbReference type="InterPro" id="IPR012319">
    <property type="entry name" value="FPG_cat"/>
</dbReference>
<comment type="similarity">
    <text evidence="2 15">Belongs to the FPG family.</text>
</comment>
<gene>
    <name evidence="15" type="primary">mutM</name>
    <name evidence="15" type="synonym">fpg</name>
    <name evidence="18" type="ordered locus">Nhal_0554</name>
</gene>
<evidence type="ECO:0000259" key="17">
    <source>
        <dbReference type="PROSITE" id="PS51068"/>
    </source>
</evidence>
<evidence type="ECO:0000256" key="5">
    <source>
        <dbReference type="ARBA" id="ARBA00022763"/>
    </source>
</evidence>
<protein>
    <recommendedName>
        <fullName evidence="15">Formamidopyrimidine-DNA glycosylase</fullName>
        <shortName evidence="15">Fapy-DNA glycosylase</shortName>
        <ecNumber evidence="15">3.2.2.23</ecNumber>
    </recommendedName>
    <alternativeName>
        <fullName evidence="15">DNA-(apurinic or apyrimidinic site) lyase MutM</fullName>
        <shortName evidence="15">AP lyase MutM</shortName>
        <ecNumber evidence="15">4.2.99.18</ecNumber>
    </alternativeName>
</protein>
<evidence type="ECO:0000256" key="14">
    <source>
        <dbReference type="ARBA" id="ARBA00044632"/>
    </source>
</evidence>
<dbReference type="PANTHER" id="PTHR22993:SF9">
    <property type="entry name" value="FORMAMIDOPYRIMIDINE-DNA GLYCOSYLASE"/>
    <property type="match status" value="1"/>
</dbReference>
<accession>D5BW88</accession>
<dbReference type="Pfam" id="PF06827">
    <property type="entry name" value="zf-FPG_IleRS"/>
    <property type="match status" value="1"/>
</dbReference>
<proteinExistence type="inferred from homology"/>
<dbReference type="HOGENOM" id="CLU_038423_1_1_6"/>
<dbReference type="SUPFAM" id="SSF57716">
    <property type="entry name" value="Glucocorticoid receptor-like (DNA-binding domain)"/>
    <property type="match status" value="1"/>
</dbReference>
<comment type="subunit">
    <text evidence="3 15">Monomer.</text>
</comment>
<evidence type="ECO:0000256" key="13">
    <source>
        <dbReference type="ARBA" id="ARBA00023295"/>
    </source>
</evidence>
<dbReference type="PROSITE" id="PS01242">
    <property type="entry name" value="ZF_FPG_1"/>
    <property type="match status" value="1"/>
</dbReference>
<dbReference type="eggNOG" id="COG0266">
    <property type="taxonomic scope" value="Bacteria"/>
</dbReference>
<dbReference type="Proteomes" id="UP000001844">
    <property type="component" value="Chromosome"/>
</dbReference>
<evidence type="ECO:0000256" key="15">
    <source>
        <dbReference type="HAMAP-Rule" id="MF_00103"/>
    </source>
</evidence>
<evidence type="ECO:0000256" key="2">
    <source>
        <dbReference type="ARBA" id="ARBA00009409"/>
    </source>
</evidence>
<dbReference type="HAMAP" id="MF_00103">
    <property type="entry name" value="Fapy_DNA_glycosyl"/>
    <property type="match status" value="1"/>
</dbReference>
<dbReference type="SMART" id="SM01232">
    <property type="entry name" value="H2TH"/>
    <property type="match status" value="1"/>
</dbReference>
<dbReference type="SUPFAM" id="SSF46946">
    <property type="entry name" value="S13-like H2TH domain"/>
    <property type="match status" value="1"/>
</dbReference>
<dbReference type="Gene3D" id="3.20.190.10">
    <property type="entry name" value="MutM-like, N-terminal"/>
    <property type="match status" value="1"/>
</dbReference>
<evidence type="ECO:0000256" key="6">
    <source>
        <dbReference type="ARBA" id="ARBA00022771"/>
    </source>
</evidence>
<dbReference type="EMBL" id="CP001798">
    <property type="protein sequence ID" value="ADE13738.1"/>
    <property type="molecule type" value="Genomic_DNA"/>
</dbReference>
<keyword evidence="5 15" id="KW-0227">DNA damage</keyword>
<evidence type="ECO:0000256" key="10">
    <source>
        <dbReference type="ARBA" id="ARBA00023204"/>
    </source>
</evidence>
<keyword evidence="9 15" id="KW-0238">DNA-binding</keyword>
<keyword evidence="6 15" id="KW-0863">Zinc-finger</keyword>
<evidence type="ECO:0000256" key="7">
    <source>
        <dbReference type="ARBA" id="ARBA00022801"/>
    </source>
</evidence>
<dbReference type="EC" id="3.2.2.23" evidence="15"/>
<comment type="catalytic activity">
    <reaction evidence="14 15">
        <text>2'-deoxyribonucleotide-(2'-deoxyribose 5'-phosphate)-2'-deoxyribonucleotide-DNA = a 3'-end 2'-deoxyribonucleotide-(2,3-dehydro-2,3-deoxyribose 5'-phosphate)-DNA + a 5'-end 5'-phospho-2'-deoxyribonucleoside-DNA + H(+)</text>
        <dbReference type="Rhea" id="RHEA:66592"/>
        <dbReference type="Rhea" id="RHEA-COMP:13180"/>
        <dbReference type="Rhea" id="RHEA-COMP:16897"/>
        <dbReference type="Rhea" id="RHEA-COMP:17067"/>
        <dbReference type="ChEBI" id="CHEBI:15378"/>
        <dbReference type="ChEBI" id="CHEBI:136412"/>
        <dbReference type="ChEBI" id="CHEBI:157695"/>
        <dbReference type="ChEBI" id="CHEBI:167181"/>
        <dbReference type="EC" id="4.2.99.18"/>
    </reaction>
</comment>
<keyword evidence="7 15" id="KW-0378">Hydrolase</keyword>
<dbReference type="RefSeq" id="WP_013031633.1">
    <property type="nucleotide sequence ID" value="NC_013960.1"/>
</dbReference>
<dbReference type="InterPro" id="IPR000214">
    <property type="entry name" value="Znf_DNA_glyclase/AP_lyase"/>
</dbReference>
<feature type="domain" description="Formamidopyrimidine-DNA glycosylase catalytic" evidence="17">
    <location>
        <begin position="2"/>
        <end position="113"/>
    </location>
</feature>
<dbReference type="FunFam" id="3.20.190.10:FF:000001">
    <property type="entry name" value="Formamidopyrimidine-DNA glycosylase"/>
    <property type="match status" value="1"/>
</dbReference>
<dbReference type="NCBIfam" id="NF002211">
    <property type="entry name" value="PRK01103.1"/>
    <property type="match status" value="1"/>
</dbReference>
<reference evidence="19" key="1">
    <citation type="submission" date="2010-04" db="EMBL/GenBank/DDBJ databases">
        <title>Complete genome sequence of Nitrosococcus halophilus Nc4, a salt-adapted, aerobic obligate ammonia-oxidizing sulfur purple bacterium.</title>
        <authorList>
            <consortium name="US DOE Joint Genome Institute"/>
            <person name="Campbell M.A."/>
            <person name="Malfatti S.A."/>
            <person name="Chain P.S.G."/>
            <person name="Heidelberg J.F."/>
            <person name="Ward B.B."/>
            <person name="Klotz M.G."/>
        </authorList>
    </citation>
    <scope>NUCLEOTIDE SEQUENCE [LARGE SCALE GENOMIC DNA]</scope>
    <source>
        <strain evidence="19">Nc4</strain>
    </source>
</reference>
<feature type="active site" description="Proton donor; for beta-elimination activity" evidence="15">
    <location>
        <position position="58"/>
    </location>
</feature>
<dbReference type="InterPro" id="IPR035937">
    <property type="entry name" value="FPG_N"/>
</dbReference>
<dbReference type="InterPro" id="IPR010663">
    <property type="entry name" value="Znf_FPG/IleRS"/>
</dbReference>
<dbReference type="PANTHER" id="PTHR22993">
    <property type="entry name" value="FORMAMIDOPYRIMIDINE-DNA GLYCOSYLASE"/>
    <property type="match status" value="1"/>
</dbReference>
<keyword evidence="4 15" id="KW-0479">Metal-binding</keyword>
<dbReference type="GO" id="GO:0006284">
    <property type="term" value="P:base-excision repair"/>
    <property type="evidence" value="ECO:0007669"/>
    <property type="project" value="InterPro"/>
</dbReference>
<dbReference type="InterPro" id="IPR015887">
    <property type="entry name" value="DNA_glyclase_Znf_dom_DNA_BS"/>
</dbReference>
<name>D5BW88_NITHN</name>
<evidence type="ECO:0000256" key="1">
    <source>
        <dbReference type="ARBA" id="ARBA00001668"/>
    </source>
</evidence>